<feature type="transmembrane region" description="Helical" evidence="2">
    <location>
        <begin position="613"/>
        <end position="646"/>
    </location>
</feature>
<evidence type="ECO:0000256" key="2">
    <source>
        <dbReference type="SAM" id="Phobius"/>
    </source>
</evidence>
<comment type="caution">
    <text evidence="3">The sequence shown here is derived from an EMBL/GenBank/DDBJ whole genome shotgun (WGS) entry which is preliminary data.</text>
</comment>
<dbReference type="EMBL" id="BAAAQM010000016">
    <property type="protein sequence ID" value="GAA1971058.1"/>
    <property type="molecule type" value="Genomic_DNA"/>
</dbReference>
<feature type="compositionally biased region" description="Low complexity" evidence="1">
    <location>
        <begin position="1145"/>
        <end position="1172"/>
    </location>
</feature>
<keyword evidence="4" id="KW-1185">Reference proteome</keyword>
<evidence type="ECO:0000313" key="4">
    <source>
        <dbReference type="Proteomes" id="UP001499854"/>
    </source>
</evidence>
<feature type="compositionally biased region" description="Basic and acidic residues" evidence="1">
    <location>
        <begin position="1213"/>
        <end position="1230"/>
    </location>
</feature>
<gene>
    <name evidence="3" type="ORF">GCM10009838_32960</name>
</gene>
<dbReference type="InterPro" id="IPR050834">
    <property type="entry name" value="Glycosyltransf_2"/>
</dbReference>
<dbReference type="SUPFAM" id="SSF53448">
    <property type="entry name" value="Nucleotide-diphospho-sugar transferases"/>
    <property type="match status" value="1"/>
</dbReference>
<feature type="transmembrane region" description="Helical" evidence="2">
    <location>
        <begin position="510"/>
        <end position="537"/>
    </location>
</feature>
<feature type="transmembrane region" description="Helical" evidence="2">
    <location>
        <begin position="583"/>
        <end position="601"/>
    </location>
</feature>
<proteinExistence type="predicted"/>
<keyword evidence="2" id="KW-0472">Membrane</keyword>
<feature type="transmembrane region" description="Helical" evidence="2">
    <location>
        <begin position="739"/>
        <end position="760"/>
    </location>
</feature>
<dbReference type="RefSeq" id="WP_344657899.1">
    <property type="nucleotide sequence ID" value="NZ_BAAAQM010000016.1"/>
</dbReference>
<feature type="region of interest" description="Disordered" evidence="1">
    <location>
        <begin position="1145"/>
        <end position="1230"/>
    </location>
</feature>
<feature type="transmembrane region" description="Helical" evidence="2">
    <location>
        <begin position="813"/>
        <end position="832"/>
    </location>
</feature>
<feature type="transmembrane region" description="Helical" evidence="2">
    <location>
        <begin position="714"/>
        <end position="732"/>
    </location>
</feature>
<feature type="transmembrane region" description="Helical" evidence="2">
    <location>
        <begin position="655"/>
        <end position="675"/>
    </location>
</feature>
<evidence type="ECO:0000313" key="3">
    <source>
        <dbReference type="EMBL" id="GAA1971058.1"/>
    </source>
</evidence>
<dbReference type="Gene3D" id="3.90.550.10">
    <property type="entry name" value="Spore Coat Polysaccharide Biosynthesis Protein SpsA, Chain A"/>
    <property type="match status" value="1"/>
</dbReference>
<accession>A0ABN2RM59</accession>
<feature type="region of interest" description="Disordered" evidence="1">
    <location>
        <begin position="1"/>
        <end position="34"/>
    </location>
</feature>
<keyword evidence="2" id="KW-1133">Transmembrane helix</keyword>
<feature type="compositionally biased region" description="Acidic residues" evidence="1">
    <location>
        <begin position="1107"/>
        <end position="1123"/>
    </location>
</feature>
<dbReference type="Pfam" id="PF13641">
    <property type="entry name" value="Glyco_tranf_2_3"/>
    <property type="match status" value="1"/>
</dbReference>
<feature type="region of interest" description="Disordered" evidence="1">
    <location>
        <begin position="1107"/>
        <end position="1126"/>
    </location>
</feature>
<feature type="region of interest" description="Disordered" evidence="1">
    <location>
        <begin position="1080"/>
        <end position="1099"/>
    </location>
</feature>
<evidence type="ECO:0000256" key="1">
    <source>
        <dbReference type="SAM" id="MobiDB-lite"/>
    </source>
</evidence>
<name>A0ABN2RM59_9ACTN</name>
<feature type="transmembrane region" description="Helical" evidence="2">
    <location>
        <begin position="780"/>
        <end position="801"/>
    </location>
</feature>
<organism evidence="3 4">
    <name type="scientific">Catenulispora subtropica</name>
    <dbReference type="NCBI Taxonomy" id="450798"/>
    <lineage>
        <taxon>Bacteria</taxon>
        <taxon>Bacillati</taxon>
        <taxon>Actinomycetota</taxon>
        <taxon>Actinomycetes</taxon>
        <taxon>Catenulisporales</taxon>
        <taxon>Catenulisporaceae</taxon>
        <taxon>Catenulispora</taxon>
    </lineage>
</organism>
<keyword evidence="2" id="KW-0812">Transmembrane</keyword>
<dbReference type="PANTHER" id="PTHR43685:SF3">
    <property type="entry name" value="SLR2126 PROTEIN"/>
    <property type="match status" value="1"/>
</dbReference>
<dbReference type="PANTHER" id="PTHR43685">
    <property type="entry name" value="GLYCOSYLTRANSFERASE"/>
    <property type="match status" value="1"/>
</dbReference>
<protein>
    <submittedName>
        <fullName evidence="3">Glycosyltransferase</fullName>
    </submittedName>
</protein>
<sequence>MSQYPESGYRTGGLSAPGQSAPGAYGSQPGGTGQFAVADAEARRRAAAEAAVNAFPHHVVTAVVVAHDGARWLEESLKGLLGQLRAPQRILAVDTGSKDDSLAILDENLGPEAVLQAKRNTGFGTAVNHALKAAPVADYELYGRGDAPMVEWLWLLHDDAEPAPDALLRLLEIGESHPNAGVVGPKIRGWYDRELLLEVGVTVTSDGRRWTGLEAGEHDQGQHAEPDRVLSVSSAGMLIRREVWDRLRGLDRAIPMFRDDLDFCWRVNNAGWDVLIAPKAVFWHAEAAARGERRISAGVSRPHFEDRQHALYAVTVNHPGRFPALTFLRLFFWSLLRAIGLVLNKAPLTAADEVLAALAYAGRMDRIIRARRARAKTRARQPVDLSDLFPSRMQVFRHSFEAAFEGFRSRNQREEEVTRGSVESGPVSEEAESFDSGTPWLVRAVRMPGNFVWIALTVLMMVAAREVLTGGRLMGGALLPAPDGASDLWHAFFSGWHGVGTGSTSPAPPYLAIVALVGTLLFGHASLAVTVLLLGSVPLSGLTAYTVLKRTVESSPLRVWGSIAYAVLPAVTGAISGGRLGSAVGIILLPLVASGVLLAIGGPGRKGSVRAAWPAAFAIAIGMAFAPILWLLAALLAVGATATVFWRSTADFATVLFRLAVLLVTPIAVLMPWSLQLVQHPTAFLLEPGLPPVPGRQPDPTHLLLANPGGPGTYTYWFTGGLLLAGLAGLLRTGPRRRITFAGWTLALAGFAAGLLALQVHPTGLAGGLPQQPWSGVPTAAIGFGLIVAAVIGAEGARNYFQVSHLSWRQPAALVVALAAVATPLAAAAWWVTHGVAGPVQRAEADFRPAVVSVQAQLPDQPRALILSSGAQTAIGYGVVRGAGATLGDADYQVPKADADRISGLVGGLLSDSGGTELQGLANMGIRYVVGMKTLPTDYVRILDSTPGLNRQSEIEGVNLWKIATPAARLSLRGPGADDPKALQAVSADDRSMKATLAAGGDGRTLVLAEDADSHWSAKLGGTELKPTTVDGWAQGFELPAGASGTVTVSYSNMSRTAWLAAEGLFFLFALIMALPTGGRVEESGGPEQDDYVPAPAPVPAQASEFDAEGLEERQEEYEEYEEPAPAHVYATEYSGETEYPSYQEQYAQQADPYAQPDPYAQQPDPYAQQDDSYGQYPDPYSQQHDSYGQHPDPYGQQQPEEYGGYLRPGSGEYERPDFDTDDYRQGGYR</sequence>
<dbReference type="Proteomes" id="UP001499854">
    <property type="component" value="Unassembled WGS sequence"/>
</dbReference>
<reference evidence="3 4" key="1">
    <citation type="journal article" date="2019" name="Int. J. Syst. Evol. Microbiol.">
        <title>The Global Catalogue of Microorganisms (GCM) 10K type strain sequencing project: providing services to taxonomists for standard genome sequencing and annotation.</title>
        <authorList>
            <consortium name="The Broad Institute Genomics Platform"/>
            <consortium name="The Broad Institute Genome Sequencing Center for Infectious Disease"/>
            <person name="Wu L."/>
            <person name="Ma J."/>
        </authorList>
    </citation>
    <scope>NUCLEOTIDE SEQUENCE [LARGE SCALE GENOMIC DNA]</scope>
    <source>
        <strain evidence="3 4">JCM 16013</strain>
    </source>
</reference>
<dbReference type="InterPro" id="IPR029044">
    <property type="entry name" value="Nucleotide-diphossugar_trans"/>
</dbReference>